<evidence type="ECO:0000313" key="3">
    <source>
        <dbReference type="EMBL" id="KAF8713993.1"/>
    </source>
</evidence>
<dbReference type="PANTHER" id="PTHR26312">
    <property type="entry name" value="TETRATRICOPEPTIDE REPEAT PROTEIN 5"/>
    <property type="match status" value="1"/>
</dbReference>
<evidence type="ECO:0000313" key="4">
    <source>
        <dbReference type="Proteomes" id="UP000636709"/>
    </source>
</evidence>
<dbReference type="EMBL" id="JACEFO010001739">
    <property type="protein sequence ID" value="KAF8713993.1"/>
    <property type="molecule type" value="Genomic_DNA"/>
</dbReference>
<dbReference type="Proteomes" id="UP000636709">
    <property type="component" value="Unassembled WGS sequence"/>
</dbReference>
<comment type="caution">
    <text evidence="3">The sequence shown here is derived from an EMBL/GenBank/DDBJ whole genome shotgun (WGS) entry which is preliminary data.</text>
</comment>
<dbReference type="Gene3D" id="2.40.50.550">
    <property type="match status" value="1"/>
</dbReference>
<dbReference type="InterPro" id="IPR011990">
    <property type="entry name" value="TPR-like_helical_dom_sf"/>
</dbReference>
<proteinExistence type="predicted"/>
<dbReference type="Gene3D" id="1.25.40.10">
    <property type="entry name" value="Tetratricopeptide repeat domain"/>
    <property type="match status" value="1"/>
</dbReference>
<evidence type="ECO:0000259" key="2">
    <source>
        <dbReference type="Pfam" id="PF16669"/>
    </source>
</evidence>
<dbReference type="PANTHER" id="PTHR26312:SF194">
    <property type="entry name" value="OS01G0506200 PROTEIN"/>
    <property type="match status" value="1"/>
</dbReference>
<protein>
    <recommendedName>
        <fullName evidence="2">Tetratricopeptide repeat protein 5 OB fold domain-containing protein</fullName>
    </recommendedName>
</protein>
<dbReference type="InterPro" id="IPR038645">
    <property type="entry name" value="TTC5_OB_sf"/>
</dbReference>
<organism evidence="3 4">
    <name type="scientific">Digitaria exilis</name>
    <dbReference type="NCBI Taxonomy" id="1010633"/>
    <lineage>
        <taxon>Eukaryota</taxon>
        <taxon>Viridiplantae</taxon>
        <taxon>Streptophyta</taxon>
        <taxon>Embryophyta</taxon>
        <taxon>Tracheophyta</taxon>
        <taxon>Spermatophyta</taxon>
        <taxon>Magnoliopsida</taxon>
        <taxon>Liliopsida</taxon>
        <taxon>Poales</taxon>
        <taxon>Poaceae</taxon>
        <taxon>PACMAD clade</taxon>
        <taxon>Panicoideae</taxon>
        <taxon>Panicodae</taxon>
        <taxon>Paniceae</taxon>
        <taxon>Anthephorinae</taxon>
        <taxon>Digitaria</taxon>
    </lineage>
</organism>
<feature type="domain" description="Tetratricopeptide repeat protein 5 OB fold" evidence="2">
    <location>
        <begin position="313"/>
        <end position="424"/>
    </location>
</feature>
<dbReference type="SUPFAM" id="SSF48452">
    <property type="entry name" value="TPR-like"/>
    <property type="match status" value="1"/>
</dbReference>
<feature type="region of interest" description="Disordered" evidence="1">
    <location>
        <begin position="1"/>
        <end position="26"/>
    </location>
</feature>
<evidence type="ECO:0000256" key="1">
    <source>
        <dbReference type="SAM" id="MobiDB-lite"/>
    </source>
</evidence>
<name>A0A835C0S1_9POAL</name>
<feature type="compositionally biased region" description="Basic and acidic residues" evidence="1">
    <location>
        <begin position="16"/>
        <end position="26"/>
    </location>
</feature>
<dbReference type="InterPro" id="IPR032076">
    <property type="entry name" value="TTC5_OB"/>
</dbReference>
<keyword evidence="4" id="KW-1185">Reference proteome</keyword>
<dbReference type="SMART" id="SM00028">
    <property type="entry name" value="TPR"/>
    <property type="match status" value="2"/>
</dbReference>
<dbReference type="OrthoDB" id="423589at2759"/>
<accession>A0A835C0S1</accession>
<dbReference type="InterPro" id="IPR019734">
    <property type="entry name" value="TPR_rpt"/>
</dbReference>
<sequence length="432" mass="48124">MSAQKPAPPATSGAEPEGKESRTALERAADAADELYRLRDTFFPRDPAEKAAALRAGADAALALLDAIPPEERKSPQQRGVFEFLRGKILDVFPDYHKEAEDHLSKAVKLNPSLVDAWLCLGNCIWKKGDLSAAKNCFSLALSKGSDKKILCQLSMLERSMAQGSEDQELLVEESINHAKEAVVLDIKDGNSWYNMGNAYLTSFFVGGAWDHTKLHHSVKAYQNAEKDKTMSLNPDLYYNCATADKYLENYERALRGFEAAALKDPGLGADTEVEKIISLLDKLENAMKGQLRSKRLASLASSLSGIHLKSSHKKATIRELSEGLNKEVAVLGKVVLLIRHDNVAPLYYLACDLDQSYFMLSVYGLRNDAIKEGDRVVLFEPHYRILDASWKDKRYQFKSIRVDFPEQILINEKAPAPRHVARASIHAHNKP</sequence>
<gene>
    <name evidence="3" type="ORF">HU200_027983</name>
</gene>
<reference evidence="3" key="1">
    <citation type="submission" date="2020-07" db="EMBL/GenBank/DDBJ databases">
        <title>Genome sequence and genetic diversity analysis of an under-domesticated orphan crop, white fonio (Digitaria exilis).</title>
        <authorList>
            <person name="Bennetzen J.L."/>
            <person name="Chen S."/>
            <person name="Ma X."/>
            <person name="Wang X."/>
            <person name="Yssel A.E.J."/>
            <person name="Chaluvadi S.R."/>
            <person name="Johnson M."/>
            <person name="Gangashetty P."/>
            <person name="Hamidou F."/>
            <person name="Sanogo M.D."/>
            <person name="Zwaenepoel A."/>
            <person name="Wallace J."/>
            <person name="Van De Peer Y."/>
            <person name="Van Deynze A."/>
        </authorList>
    </citation>
    <scope>NUCLEOTIDE SEQUENCE</scope>
    <source>
        <tissue evidence="3">Leaves</tissue>
    </source>
</reference>
<dbReference type="Pfam" id="PF16669">
    <property type="entry name" value="TTC5_OB"/>
    <property type="match status" value="1"/>
</dbReference>
<dbReference type="AlphaFoldDB" id="A0A835C0S1"/>